<evidence type="ECO:0000256" key="4">
    <source>
        <dbReference type="ARBA" id="ARBA00022989"/>
    </source>
</evidence>
<keyword evidence="6" id="KW-0375">Hydrogen ion transport</keyword>
<evidence type="ECO:0000256" key="5">
    <source>
        <dbReference type="ARBA" id="ARBA00023136"/>
    </source>
</evidence>
<keyword evidence="5" id="KW-0472">Membrane</keyword>
<dbReference type="PRINTS" id="PR00124">
    <property type="entry name" value="ATPASEC"/>
</dbReference>
<dbReference type="SUPFAM" id="SSF81333">
    <property type="entry name" value="F1F0 ATP synthase subunit C"/>
    <property type="match status" value="1"/>
</dbReference>
<organism evidence="8 9">
    <name type="scientific">Quercus suber</name>
    <name type="common">Cork oak</name>
    <dbReference type="NCBI Taxonomy" id="58331"/>
    <lineage>
        <taxon>Eukaryota</taxon>
        <taxon>Viridiplantae</taxon>
        <taxon>Streptophyta</taxon>
        <taxon>Embryophyta</taxon>
        <taxon>Tracheophyta</taxon>
        <taxon>Spermatophyta</taxon>
        <taxon>Magnoliopsida</taxon>
        <taxon>eudicotyledons</taxon>
        <taxon>Gunneridae</taxon>
        <taxon>Pentapetalae</taxon>
        <taxon>rosids</taxon>
        <taxon>fabids</taxon>
        <taxon>Fagales</taxon>
        <taxon>Fagaceae</taxon>
        <taxon>Quercus</taxon>
    </lineage>
</organism>
<keyword evidence="6" id="KW-0406">Ion transport</keyword>
<evidence type="ECO:0000256" key="3">
    <source>
        <dbReference type="ARBA" id="ARBA00022692"/>
    </source>
</evidence>
<proteinExistence type="inferred from homology"/>
<dbReference type="PANTHER" id="PTHR10031:SF0">
    <property type="entry name" value="ATPASE PROTEIN 9"/>
    <property type="match status" value="1"/>
</dbReference>
<dbReference type="GO" id="GO:0015078">
    <property type="term" value="F:proton transmembrane transporter activity"/>
    <property type="evidence" value="ECO:0007669"/>
    <property type="project" value="InterPro"/>
</dbReference>
<protein>
    <submittedName>
        <fullName evidence="8">Atp synthase subunit 9</fullName>
    </submittedName>
</protein>
<sequence length="72" mass="7947">AVVGIGNLFSSLIHSVAQNSSLAKQLFGYAILGIALTECYCIVCLNDGLFDFIHILIEERRLNFHKISTSFT</sequence>
<dbReference type="GO" id="GO:0033177">
    <property type="term" value="C:proton-transporting two-sector ATPase complex, proton-transporting domain"/>
    <property type="evidence" value="ECO:0007669"/>
    <property type="project" value="InterPro"/>
</dbReference>
<dbReference type="EMBL" id="PKMF04000525">
    <property type="protein sequence ID" value="KAK7827281.1"/>
    <property type="molecule type" value="Genomic_DNA"/>
</dbReference>
<evidence type="ECO:0000256" key="6">
    <source>
        <dbReference type="RuleBase" id="RU004221"/>
    </source>
</evidence>
<evidence type="ECO:0000313" key="8">
    <source>
        <dbReference type="EMBL" id="KAK7827281.1"/>
    </source>
</evidence>
<comment type="caution">
    <text evidence="8">The sequence shown here is derived from an EMBL/GenBank/DDBJ whole genome shotgun (WGS) entry which is preliminary data.</text>
</comment>
<evidence type="ECO:0000259" key="7">
    <source>
        <dbReference type="Pfam" id="PF00137"/>
    </source>
</evidence>
<comment type="subcellular location">
    <subcellularLocation>
        <location evidence="1">Membrane</location>
        <topology evidence="1">Multi-pass membrane protein</topology>
    </subcellularLocation>
</comment>
<dbReference type="Proteomes" id="UP000237347">
    <property type="component" value="Unassembled WGS sequence"/>
</dbReference>
<feature type="non-terminal residue" evidence="8">
    <location>
        <position position="1"/>
    </location>
</feature>
<name>A0AAW0JLS5_QUESU</name>
<dbReference type="AlphaFoldDB" id="A0AAW0JLS5"/>
<evidence type="ECO:0000256" key="1">
    <source>
        <dbReference type="ARBA" id="ARBA00004141"/>
    </source>
</evidence>
<keyword evidence="6" id="KW-0446">Lipid-binding</keyword>
<dbReference type="Pfam" id="PF00137">
    <property type="entry name" value="ATP-synt_C"/>
    <property type="match status" value="1"/>
</dbReference>
<keyword evidence="4" id="KW-1133">Transmembrane helix</keyword>
<dbReference type="InterPro" id="IPR035921">
    <property type="entry name" value="F/V-ATP_Csub_sf"/>
</dbReference>
<evidence type="ECO:0000256" key="2">
    <source>
        <dbReference type="ARBA" id="ARBA00006704"/>
    </source>
</evidence>
<dbReference type="GO" id="GO:0008289">
    <property type="term" value="F:lipid binding"/>
    <property type="evidence" value="ECO:0007669"/>
    <property type="project" value="UniProtKB-KW"/>
</dbReference>
<evidence type="ECO:0000313" key="9">
    <source>
        <dbReference type="Proteomes" id="UP000237347"/>
    </source>
</evidence>
<comment type="similarity">
    <text evidence="2 6">Belongs to the ATPase C chain family.</text>
</comment>
<accession>A0AAW0JLS5</accession>
<feature type="domain" description="V-ATPase proteolipid subunit C-like" evidence="7">
    <location>
        <begin position="3"/>
        <end position="45"/>
    </location>
</feature>
<dbReference type="Gene3D" id="1.20.20.10">
    <property type="entry name" value="F1F0 ATP synthase subunit C"/>
    <property type="match status" value="1"/>
</dbReference>
<reference evidence="8 9" key="1">
    <citation type="journal article" date="2018" name="Sci. Data">
        <title>The draft genome sequence of cork oak.</title>
        <authorList>
            <person name="Ramos A.M."/>
            <person name="Usie A."/>
            <person name="Barbosa P."/>
            <person name="Barros P.M."/>
            <person name="Capote T."/>
            <person name="Chaves I."/>
            <person name="Simoes F."/>
            <person name="Abreu I."/>
            <person name="Carrasquinho I."/>
            <person name="Faro C."/>
            <person name="Guimaraes J.B."/>
            <person name="Mendonca D."/>
            <person name="Nobrega F."/>
            <person name="Rodrigues L."/>
            <person name="Saibo N.J.M."/>
            <person name="Varela M.C."/>
            <person name="Egas C."/>
            <person name="Matos J."/>
            <person name="Miguel C.M."/>
            <person name="Oliveira M.M."/>
            <person name="Ricardo C.P."/>
            <person name="Goncalves S."/>
        </authorList>
    </citation>
    <scope>NUCLEOTIDE SEQUENCE [LARGE SCALE GENOMIC DNA]</scope>
    <source>
        <strain evidence="9">cv. HL8</strain>
    </source>
</reference>
<dbReference type="InterPro" id="IPR002379">
    <property type="entry name" value="ATPase_proteolipid_c-like_dom"/>
</dbReference>
<dbReference type="InterPro" id="IPR038662">
    <property type="entry name" value="ATP_synth_F0_csu_sf"/>
</dbReference>
<gene>
    <name evidence="8" type="primary">ATP9_3</name>
    <name evidence="8" type="ORF">CFP56_031273</name>
</gene>
<dbReference type="GO" id="GO:0015986">
    <property type="term" value="P:proton motive force-driven ATP synthesis"/>
    <property type="evidence" value="ECO:0007669"/>
    <property type="project" value="InterPro"/>
</dbReference>
<dbReference type="PANTHER" id="PTHR10031">
    <property type="entry name" value="ATP SYNTHASE LIPID-BINDING PROTEIN, MITOCHONDRIAL"/>
    <property type="match status" value="1"/>
</dbReference>
<keyword evidence="3" id="KW-0812">Transmembrane</keyword>
<keyword evidence="9" id="KW-1185">Reference proteome</keyword>
<dbReference type="InterPro" id="IPR000454">
    <property type="entry name" value="ATP_synth_F0_csu"/>
</dbReference>
<keyword evidence="6" id="KW-0813">Transport</keyword>
<dbReference type="GO" id="GO:0045259">
    <property type="term" value="C:proton-transporting ATP synthase complex"/>
    <property type="evidence" value="ECO:0007669"/>
    <property type="project" value="InterPro"/>
</dbReference>